<dbReference type="RefSeq" id="WP_346753357.1">
    <property type="nucleotide sequence ID" value="NZ_JAUJEA010000007.1"/>
</dbReference>
<accession>A0ABT8KT22</accession>
<protein>
    <submittedName>
        <fullName evidence="2">Uncharacterized protein</fullName>
    </submittedName>
</protein>
<organism evidence="2 3">
    <name type="scientific">Splendidivirga corallicola</name>
    <dbReference type="NCBI Taxonomy" id="3051826"/>
    <lineage>
        <taxon>Bacteria</taxon>
        <taxon>Pseudomonadati</taxon>
        <taxon>Bacteroidota</taxon>
        <taxon>Cytophagia</taxon>
        <taxon>Cytophagales</taxon>
        <taxon>Splendidivirgaceae</taxon>
        <taxon>Splendidivirga</taxon>
    </lineage>
</organism>
<sequence length="349" mass="40651">MESKLNHTSIEEFSTKYSAKVADPFFEKHDRINGEQILNFCNLKQINLFILKNLFLEWQSELKKLKSPYFNYEAEEVKSVMTNFMNVLSKNISIDRANFEELLVNAIKDTILLIFSPYDFYRHFVGKHNGSYVTLEGLKKINKYIQINKHLHEGLIEKFEKEKVREVSIDEALTFLDIVCSELNAAPEDFENYLAQFSDVEPLTIEMIYSEEPEESIAESVSYEKSGDENQEDENGASNVNEKFSKEIKTLHDEIKIEAKQTIADIHQNKKIESIKKNITINQRFMFVNELFGGDSDHFNQALEALEVCDSYDSAMKILNESYAKEHDWNMDSEEVCEFIDILSKRYNA</sequence>
<keyword evidence="3" id="KW-1185">Reference proteome</keyword>
<feature type="region of interest" description="Disordered" evidence="1">
    <location>
        <begin position="218"/>
        <end position="241"/>
    </location>
</feature>
<gene>
    <name evidence="2" type="ORF">QQ008_18245</name>
</gene>
<evidence type="ECO:0000313" key="3">
    <source>
        <dbReference type="Proteomes" id="UP001172082"/>
    </source>
</evidence>
<evidence type="ECO:0000313" key="2">
    <source>
        <dbReference type="EMBL" id="MDN5203333.1"/>
    </source>
</evidence>
<dbReference type="Proteomes" id="UP001172082">
    <property type="component" value="Unassembled WGS sequence"/>
</dbReference>
<proteinExistence type="predicted"/>
<dbReference type="EMBL" id="JAUJEA010000007">
    <property type="protein sequence ID" value="MDN5203333.1"/>
    <property type="molecule type" value="Genomic_DNA"/>
</dbReference>
<reference evidence="2" key="1">
    <citation type="submission" date="2023-06" db="EMBL/GenBank/DDBJ databases">
        <title>Genomic of Parafulvivirga corallium.</title>
        <authorList>
            <person name="Wang G."/>
        </authorList>
    </citation>
    <scope>NUCLEOTIDE SEQUENCE</scope>
    <source>
        <strain evidence="2">BMA10</strain>
    </source>
</reference>
<comment type="caution">
    <text evidence="2">The sequence shown here is derived from an EMBL/GenBank/DDBJ whole genome shotgun (WGS) entry which is preliminary data.</text>
</comment>
<name>A0ABT8KT22_9BACT</name>
<evidence type="ECO:0000256" key="1">
    <source>
        <dbReference type="SAM" id="MobiDB-lite"/>
    </source>
</evidence>